<dbReference type="GO" id="GO:0016226">
    <property type="term" value="P:iron-sulfur cluster assembly"/>
    <property type="evidence" value="ECO:0007669"/>
    <property type="project" value="InterPro"/>
</dbReference>
<comment type="caution">
    <text evidence="2">The sequence shown here is derived from an EMBL/GenBank/DDBJ whole genome shotgun (WGS) entry which is preliminary data.</text>
</comment>
<evidence type="ECO:0000313" key="3">
    <source>
        <dbReference type="EMBL" id="MXB13148.1"/>
    </source>
</evidence>
<proteinExistence type="predicted"/>
<evidence type="ECO:0000313" key="2">
    <source>
        <dbReference type="EMBL" id="MWY73970.1"/>
    </source>
</evidence>
<dbReference type="InterPro" id="IPR055346">
    <property type="entry name" value="Fe-S_cluster_assembly_SufBD"/>
</dbReference>
<dbReference type="EMBL" id="VJIQ01000008">
    <property type="protein sequence ID" value="MXB13148.1"/>
    <property type="molecule type" value="Genomic_DNA"/>
</dbReference>
<sequence length="384" mass="43667">MLKMLIDNKSLPTTKQESWKYTNIASIYEKNNIKELLIESPNSKDYLEGFKFDTQENVVIILDGVLAIDYNKKLNHISALELHKDDRNMSRLAIENSKHFGINIAKDTKNYLSLIFINTDMAKDKLTNISLKLDVDMFASLDLDIDFVNLTENSAINLYFDINVAEAAKVNFTNNSNNPNNSKLITTANYLINLDRAAEFNGFNLLNKDALLRNDFVVNLNKPHSRFDVRGLYLINYSAIANTCFLVNHNASHTYSNVNFRGVANGNAKAWFNAKAIVNKDIEQIQAYQNNKNIQLSNKAEINTKPELEIFADDVVCTHGATIGQLDKDALFYLQSRGLEFHDAQHLLLESFVKSQLTSDDFPFENEIKEEIVESLKDILHSII</sequence>
<dbReference type="InterPro" id="IPR011542">
    <property type="entry name" value="SUF_FeS_clus_asmbl_SufD"/>
</dbReference>
<dbReference type="InterPro" id="IPR000825">
    <property type="entry name" value="SUF_FeS_clus_asmbl_SufBD_core"/>
</dbReference>
<reference evidence="2" key="1">
    <citation type="submission" date="2019-06" db="EMBL/GenBank/DDBJ databases">
        <title>Phylogeography and genetic diversity of Francisella tularensis subsp. holarctica in France (1947-2018).</title>
        <authorList>
            <person name="Kevin M."/>
            <person name="Madani N."/>
            <person name="Maurin M."/>
        </authorList>
    </citation>
    <scope>NUCLEOTIDE SEQUENCE</scope>
    <source>
        <strain evidence="2">10-1635/5</strain>
        <strain evidence="3">93-11516</strain>
    </source>
</reference>
<name>A0A6B0JSC6_FRATU</name>
<organism evidence="2">
    <name type="scientific">Francisella tularensis</name>
    <dbReference type="NCBI Taxonomy" id="263"/>
    <lineage>
        <taxon>Bacteria</taxon>
        <taxon>Pseudomonadati</taxon>
        <taxon>Pseudomonadota</taxon>
        <taxon>Gammaproteobacteria</taxon>
        <taxon>Thiotrichales</taxon>
        <taxon>Francisellaceae</taxon>
        <taxon>Francisella</taxon>
    </lineage>
</organism>
<dbReference type="OMA" id="LNDGAYM"/>
<dbReference type="InterPro" id="IPR037284">
    <property type="entry name" value="SUF_FeS_clus_asmbl_SufBD_sf"/>
</dbReference>
<protein>
    <submittedName>
        <fullName evidence="2">Fe-S cluster assembly protein SufD</fullName>
    </submittedName>
</protein>
<dbReference type="SUPFAM" id="SSF101960">
    <property type="entry name" value="Stabilizer of iron transporter SufD"/>
    <property type="match status" value="1"/>
</dbReference>
<dbReference type="NCBIfam" id="TIGR01981">
    <property type="entry name" value="sufD"/>
    <property type="match status" value="1"/>
</dbReference>
<gene>
    <name evidence="2" type="primary">sufD</name>
    <name evidence="2" type="ORF">FNB10_02140</name>
    <name evidence="3" type="ORF">FND40_02090</name>
</gene>
<dbReference type="AlphaFoldDB" id="A0A6B0JSC6"/>
<dbReference type="PANTHER" id="PTHR43575">
    <property type="entry name" value="PROTEIN ABCI7, CHLOROPLASTIC"/>
    <property type="match status" value="1"/>
</dbReference>
<dbReference type="EMBL" id="VJDK01000008">
    <property type="protein sequence ID" value="MWY73970.1"/>
    <property type="molecule type" value="Genomic_DNA"/>
</dbReference>
<dbReference type="Pfam" id="PF01458">
    <property type="entry name" value="SUFBD_core"/>
    <property type="match status" value="1"/>
</dbReference>
<evidence type="ECO:0000259" key="1">
    <source>
        <dbReference type="Pfam" id="PF01458"/>
    </source>
</evidence>
<accession>A0A6B0JSC6</accession>
<feature type="domain" description="SUF system FeS cluster assembly SufBD core" evidence="1">
    <location>
        <begin position="133"/>
        <end position="352"/>
    </location>
</feature>
<dbReference type="PANTHER" id="PTHR43575:SF1">
    <property type="entry name" value="PROTEIN ABCI7, CHLOROPLASTIC"/>
    <property type="match status" value="1"/>
</dbReference>